<dbReference type="RefSeq" id="WP_167681446.1">
    <property type="nucleotide sequence ID" value="NZ_QHLQ01000001.1"/>
</dbReference>
<accession>A0ABX0W3T4</accession>
<dbReference type="EMBL" id="QHLQ01000001">
    <property type="protein sequence ID" value="NIZ59608.1"/>
    <property type="molecule type" value="Genomic_DNA"/>
</dbReference>
<evidence type="ECO:0000313" key="3">
    <source>
        <dbReference type="Proteomes" id="UP001429564"/>
    </source>
</evidence>
<sequence length="417" mass="44666">MTLAPEQPRSFSHFWEAPHRPLFLASFLCAFATVAWWPLGVEIGLPPPGFEPVVMWHAHELIFGFAGAAVGGYLLTALPSWTGLPLVQGTPLKALLFLWLLSRLTTALADHIPATLLLVLNAGYPLCLATIIFRQTLSCRLYGKAGFGLTVLCLGTADALFMATALTGNPDVSLTIARVVLFGFALLITFIGGRAIPAFTNNWLDRTNRQDLRIKSPWLPRLIAQGALALAIIAMLAGLADAANAALICAAITILWMMRRWRTATALTNPLLAAQHLGFLWLPLGLALTGTLAFAPQTYPTGDALHALTIGAMSGLIMAIAGRAACHRISGDMRANTGFILGALLIWVTTWVRLSAPILDQHTPTILLAAAGLWCLAWATFIAGFRPALTGPVVRPILSGKKHQTATAIPLQTGKRT</sequence>
<dbReference type="Proteomes" id="UP001429564">
    <property type="component" value="Unassembled WGS sequence"/>
</dbReference>
<evidence type="ECO:0000313" key="2">
    <source>
        <dbReference type="EMBL" id="NIZ59608.1"/>
    </source>
</evidence>
<evidence type="ECO:0000256" key="1">
    <source>
        <dbReference type="SAM" id="Phobius"/>
    </source>
</evidence>
<feature type="transmembrane region" description="Helical" evidence="1">
    <location>
        <begin position="172"/>
        <end position="197"/>
    </location>
</feature>
<gene>
    <name evidence="2" type="ORF">DL239_01315</name>
</gene>
<keyword evidence="1" id="KW-0812">Transmembrane</keyword>
<feature type="transmembrane region" description="Helical" evidence="1">
    <location>
        <begin position="305"/>
        <end position="326"/>
    </location>
</feature>
<reference evidence="2 3" key="1">
    <citation type="submission" date="2018-05" db="EMBL/GenBank/DDBJ databases">
        <authorList>
            <person name="Zhang Y.-J."/>
        </authorList>
    </citation>
    <scope>NUCLEOTIDE SEQUENCE [LARGE SCALE GENOMIC DNA]</scope>
    <source>
        <strain evidence="2 3">CY04</strain>
    </source>
</reference>
<feature type="transmembrane region" description="Helical" evidence="1">
    <location>
        <begin position="115"/>
        <end position="133"/>
    </location>
</feature>
<protein>
    <recommendedName>
        <fullName evidence="4">NnrS family protein</fullName>
    </recommendedName>
</protein>
<name>A0ABX0W3T4_9RHOB</name>
<feature type="transmembrane region" description="Helical" evidence="1">
    <location>
        <begin position="90"/>
        <end position="109"/>
    </location>
</feature>
<keyword evidence="3" id="KW-1185">Reference proteome</keyword>
<feature type="transmembrane region" description="Helical" evidence="1">
    <location>
        <begin position="279"/>
        <end position="299"/>
    </location>
</feature>
<dbReference type="Pfam" id="PF05940">
    <property type="entry name" value="NnrS"/>
    <property type="match status" value="1"/>
</dbReference>
<evidence type="ECO:0008006" key="4">
    <source>
        <dbReference type="Google" id="ProtNLM"/>
    </source>
</evidence>
<comment type="caution">
    <text evidence="2">The sequence shown here is derived from an EMBL/GenBank/DDBJ whole genome shotgun (WGS) entry which is preliminary data.</text>
</comment>
<proteinExistence type="predicted"/>
<organism evidence="2 3">
    <name type="scientific">Parasedimentitalea denitrificans</name>
    <dbReference type="NCBI Taxonomy" id="2211118"/>
    <lineage>
        <taxon>Bacteria</taxon>
        <taxon>Pseudomonadati</taxon>
        <taxon>Pseudomonadota</taxon>
        <taxon>Alphaproteobacteria</taxon>
        <taxon>Rhodobacterales</taxon>
        <taxon>Paracoccaceae</taxon>
        <taxon>Parasedimentitalea</taxon>
    </lineage>
</organism>
<dbReference type="InterPro" id="IPR010266">
    <property type="entry name" value="NnrS"/>
</dbReference>
<keyword evidence="1" id="KW-0472">Membrane</keyword>
<feature type="transmembrane region" description="Helical" evidence="1">
    <location>
        <begin position="365"/>
        <end position="385"/>
    </location>
</feature>
<feature type="transmembrane region" description="Helical" evidence="1">
    <location>
        <begin position="242"/>
        <end position="258"/>
    </location>
</feature>
<keyword evidence="1" id="KW-1133">Transmembrane helix</keyword>
<feature type="transmembrane region" description="Helical" evidence="1">
    <location>
        <begin position="21"/>
        <end position="41"/>
    </location>
</feature>
<feature type="transmembrane region" description="Helical" evidence="1">
    <location>
        <begin position="218"/>
        <end position="236"/>
    </location>
</feature>
<feature type="transmembrane region" description="Helical" evidence="1">
    <location>
        <begin position="61"/>
        <end position="78"/>
    </location>
</feature>
<feature type="transmembrane region" description="Helical" evidence="1">
    <location>
        <begin position="145"/>
        <end position="166"/>
    </location>
</feature>
<feature type="transmembrane region" description="Helical" evidence="1">
    <location>
        <begin position="338"/>
        <end position="359"/>
    </location>
</feature>